<evidence type="ECO:0000313" key="4">
    <source>
        <dbReference type="EnsemblPlants" id="KEH42055"/>
    </source>
</evidence>
<dbReference type="EMBL" id="PSQE01000001">
    <property type="protein sequence ID" value="RHN79581.1"/>
    <property type="molecule type" value="Genomic_DNA"/>
</dbReference>
<protein>
    <submittedName>
        <fullName evidence="2 4">Uncharacterized protein</fullName>
    </submittedName>
</protein>
<evidence type="ECO:0000313" key="2">
    <source>
        <dbReference type="EMBL" id="KEH42055.1"/>
    </source>
</evidence>
<gene>
    <name evidence="2" type="ordered locus">MTR_1g060470</name>
    <name evidence="3" type="ORF">MtrunA17_Chr1g0178921</name>
</gene>
<feature type="compositionally biased region" description="Polar residues" evidence="1">
    <location>
        <begin position="68"/>
        <end position="83"/>
    </location>
</feature>
<organism evidence="2 5">
    <name type="scientific">Medicago truncatula</name>
    <name type="common">Barrel medic</name>
    <name type="synonym">Medicago tribuloides</name>
    <dbReference type="NCBI Taxonomy" id="3880"/>
    <lineage>
        <taxon>Eukaryota</taxon>
        <taxon>Viridiplantae</taxon>
        <taxon>Streptophyta</taxon>
        <taxon>Embryophyta</taxon>
        <taxon>Tracheophyta</taxon>
        <taxon>Spermatophyta</taxon>
        <taxon>Magnoliopsida</taxon>
        <taxon>eudicotyledons</taxon>
        <taxon>Gunneridae</taxon>
        <taxon>Pentapetalae</taxon>
        <taxon>rosids</taxon>
        <taxon>fabids</taxon>
        <taxon>Fabales</taxon>
        <taxon>Fabaceae</taxon>
        <taxon>Papilionoideae</taxon>
        <taxon>50 kb inversion clade</taxon>
        <taxon>NPAAA clade</taxon>
        <taxon>Hologalegina</taxon>
        <taxon>IRL clade</taxon>
        <taxon>Trifolieae</taxon>
        <taxon>Medicago</taxon>
    </lineage>
</organism>
<reference evidence="2 5" key="1">
    <citation type="journal article" date="2011" name="Nature">
        <title>The Medicago genome provides insight into the evolution of rhizobial symbioses.</title>
        <authorList>
            <person name="Young N.D."/>
            <person name="Debelle F."/>
            <person name="Oldroyd G.E."/>
            <person name="Geurts R."/>
            <person name="Cannon S.B."/>
            <person name="Udvardi M.K."/>
            <person name="Benedito V.A."/>
            <person name="Mayer K.F."/>
            <person name="Gouzy J."/>
            <person name="Schoof H."/>
            <person name="Van de Peer Y."/>
            <person name="Proost S."/>
            <person name="Cook D.R."/>
            <person name="Meyers B.C."/>
            <person name="Spannagl M."/>
            <person name="Cheung F."/>
            <person name="De Mita S."/>
            <person name="Krishnakumar V."/>
            <person name="Gundlach H."/>
            <person name="Zhou S."/>
            <person name="Mudge J."/>
            <person name="Bharti A.K."/>
            <person name="Murray J.D."/>
            <person name="Naoumkina M.A."/>
            <person name="Rosen B."/>
            <person name="Silverstein K.A."/>
            <person name="Tang H."/>
            <person name="Rombauts S."/>
            <person name="Zhao P.X."/>
            <person name="Zhou P."/>
            <person name="Barbe V."/>
            <person name="Bardou P."/>
            <person name="Bechner M."/>
            <person name="Bellec A."/>
            <person name="Berger A."/>
            <person name="Berges H."/>
            <person name="Bidwell S."/>
            <person name="Bisseling T."/>
            <person name="Choisne N."/>
            <person name="Couloux A."/>
            <person name="Denny R."/>
            <person name="Deshpande S."/>
            <person name="Dai X."/>
            <person name="Doyle J.J."/>
            <person name="Dudez A.M."/>
            <person name="Farmer A.D."/>
            <person name="Fouteau S."/>
            <person name="Franken C."/>
            <person name="Gibelin C."/>
            <person name="Gish J."/>
            <person name="Goldstein S."/>
            <person name="Gonzalez A.J."/>
            <person name="Green P.J."/>
            <person name="Hallab A."/>
            <person name="Hartog M."/>
            <person name="Hua A."/>
            <person name="Humphray S.J."/>
            <person name="Jeong D.H."/>
            <person name="Jing Y."/>
            <person name="Jocker A."/>
            <person name="Kenton S.M."/>
            <person name="Kim D.J."/>
            <person name="Klee K."/>
            <person name="Lai H."/>
            <person name="Lang C."/>
            <person name="Lin S."/>
            <person name="Macmil S.L."/>
            <person name="Magdelenat G."/>
            <person name="Matthews L."/>
            <person name="McCorrison J."/>
            <person name="Monaghan E.L."/>
            <person name="Mun J.H."/>
            <person name="Najar F.Z."/>
            <person name="Nicholson C."/>
            <person name="Noirot C."/>
            <person name="O'Bleness M."/>
            <person name="Paule C.R."/>
            <person name="Poulain J."/>
            <person name="Prion F."/>
            <person name="Qin B."/>
            <person name="Qu C."/>
            <person name="Retzel E.F."/>
            <person name="Riddle C."/>
            <person name="Sallet E."/>
            <person name="Samain S."/>
            <person name="Samson N."/>
            <person name="Sanders I."/>
            <person name="Saurat O."/>
            <person name="Scarpelli C."/>
            <person name="Schiex T."/>
            <person name="Segurens B."/>
            <person name="Severin A.J."/>
            <person name="Sherrier D.J."/>
            <person name="Shi R."/>
            <person name="Sims S."/>
            <person name="Singer S.R."/>
            <person name="Sinharoy S."/>
            <person name="Sterck L."/>
            <person name="Viollet A."/>
            <person name="Wang B.B."/>
            <person name="Wang K."/>
            <person name="Wang M."/>
            <person name="Wang X."/>
            <person name="Warfsmann J."/>
            <person name="Weissenbach J."/>
            <person name="White D.D."/>
            <person name="White J.D."/>
            <person name="Wiley G.B."/>
            <person name="Wincker P."/>
            <person name="Xing Y."/>
            <person name="Yang L."/>
            <person name="Yao Z."/>
            <person name="Ying F."/>
            <person name="Zhai J."/>
            <person name="Zhou L."/>
            <person name="Zuber A."/>
            <person name="Denarie J."/>
            <person name="Dixon R.A."/>
            <person name="May G.D."/>
            <person name="Schwartz D.C."/>
            <person name="Rogers J."/>
            <person name="Quetier F."/>
            <person name="Town C.D."/>
            <person name="Roe B.A."/>
        </authorList>
    </citation>
    <scope>NUCLEOTIDE SEQUENCE [LARGE SCALE GENOMIC DNA]</scope>
    <source>
        <strain evidence="2">A17</strain>
        <strain evidence="4 5">cv. Jemalong A17</strain>
    </source>
</reference>
<accession>A0A072VVC4</accession>
<evidence type="ECO:0000313" key="6">
    <source>
        <dbReference type="Proteomes" id="UP000265566"/>
    </source>
</evidence>
<sequence>MKVNETRPVSKHIISNIQSSLCPLFLLLLRQHHHHTTQRHLLRRHCFSQTATSSPHSAAPPPQPCHSTRSSPVDSPIDQNPAQPQLLPKVFITTNRIFDHPCYLVVIHEPHYESFFLF</sequence>
<dbReference type="HOGENOM" id="CLU_2076561_0_0_1"/>
<reference evidence="4" key="3">
    <citation type="submission" date="2015-04" db="UniProtKB">
        <authorList>
            <consortium name="EnsemblPlants"/>
        </authorList>
    </citation>
    <scope>IDENTIFICATION</scope>
    <source>
        <strain evidence="4">cv. Jemalong A17</strain>
    </source>
</reference>
<evidence type="ECO:0000256" key="1">
    <source>
        <dbReference type="SAM" id="MobiDB-lite"/>
    </source>
</evidence>
<dbReference type="EMBL" id="CM001217">
    <property type="protein sequence ID" value="KEH42055.1"/>
    <property type="molecule type" value="Genomic_DNA"/>
</dbReference>
<proteinExistence type="predicted"/>
<dbReference type="Gramene" id="rna3394">
    <property type="protein sequence ID" value="RHN79581.1"/>
    <property type="gene ID" value="gene3394"/>
</dbReference>
<dbReference type="Proteomes" id="UP000265566">
    <property type="component" value="Chromosome 1"/>
</dbReference>
<reference evidence="3" key="5">
    <citation type="journal article" date="2018" name="Nat. Plants">
        <title>Whole-genome landscape of Medicago truncatula symbiotic genes.</title>
        <authorList>
            <person name="Pecrix Y."/>
            <person name="Gamas P."/>
            <person name="Carrere S."/>
        </authorList>
    </citation>
    <scope>NUCLEOTIDE SEQUENCE</scope>
    <source>
        <tissue evidence="3">Leaves</tissue>
    </source>
</reference>
<keyword evidence="5" id="KW-1185">Reference proteome</keyword>
<dbReference type="EnsemblPlants" id="KEH42055">
    <property type="protein sequence ID" value="KEH42055"/>
    <property type="gene ID" value="MTR_1g060470"/>
</dbReference>
<dbReference type="Proteomes" id="UP000002051">
    <property type="component" value="Unassembled WGS sequence"/>
</dbReference>
<reference evidence="2 5" key="2">
    <citation type="journal article" date="2014" name="BMC Genomics">
        <title>An improved genome release (version Mt4.0) for the model legume Medicago truncatula.</title>
        <authorList>
            <person name="Tang H."/>
            <person name="Krishnakumar V."/>
            <person name="Bidwell S."/>
            <person name="Rosen B."/>
            <person name="Chan A."/>
            <person name="Zhou S."/>
            <person name="Gentzbittel L."/>
            <person name="Childs K.L."/>
            <person name="Yandell M."/>
            <person name="Gundlach H."/>
            <person name="Mayer K.F."/>
            <person name="Schwartz D.C."/>
            <person name="Town C.D."/>
        </authorList>
    </citation>
    <scope>GENOME REANNOTATION</scope>
    <source>
        <strain evidence="2">A17</strain>
        <strain evidence="4 5">cv. Jemalong A17</strain>
    </source>
</reference>
<evidence type="ECO:0000313" key="3">
    <source>
        <dbReference type="EMBL" id="RHN79581.1"/>
    </source>
</evidence>
<reference evidence="6" key="4">
    <citation type="journal article" date="2018" name="Nat. Plants">
        <title>Whole-genome landscape of Medicago truncatula symbiotic genes.</title>
        <authorList>
            <person name="Pecrix Y."/>
            <person name="Staton S.E."/>
            <person name="Sallet E."/>
            <person name="Lelandais-Briere C."/>
            <person name="Moreau S."/>
            <person name="Carrere S."/>
            <person name="Blein T."/>
            <person name="Jardinaud M.F."/>
            <person name="Latrasse D."/>
            <person name="Zouine M."/>
            <person name="Zahm M."/>
            <person name="Kreplak J."/>
            <person name="Mayjonade B."/>
            <person name="Satge C."/>
            <person name="Perez M."/>
            <person name="Cauet S."/>
            <person name="Marande W."/>
            <person name="Chantry-Darmon C."/>
            <person name="Lopez-Roques C."/>
            <person name="Bouchez O."/>
            <person name="Berard A."/>
            <person name="Debelle F."/>
            <person name="Munos S."/>
            <person name="Bendahmane A."/>
            <person name="Berges H."/>
            <person name="Niebel A."/>
            <person name="Buitink J."/>
            <person name="Frugier F."/>
            <person name="Benhamed M."/>
            <person name="Crespi M."/>
            <person name="Gouzy J."/>
            <person name="Gamas P."/>
        </authorList>
    </citation>
    <scope>NUCLEOTIDE SEQUENCE [LARGE SCALE GENOMIC DNA]</scope>
    <source>
        <strain evidence="6">cv. Jemalong A17</strain>
    </source>
</reference>
<feature type="region of interest" description="Disordered" evidence="1">
    <location>
        <begin position="51"/>
        <end position="83"/>
    </location>
</feature>
<dbReference type="AlphaFoldDB" id="A0A072VVC4"/>
<name>A0A072VVC4_MEDTR</name>
<evidence type="ECO:0000313" key="5">
    <source>
        <dbReference type="Proteomes" id="UP000002051"/>
    </source>
</evidence>